<keyword evidence="7" id="KW-1185">Reference proteome</keyword>
<evidence type="ECO:0000313" key="7">
    <source>
        <dbReference type="Proteomes" id="UP000031036"/>
    </source>
</evidence>
<sequence>MTIVLRSTQLSTIPSTTLTTLLLILSLVVVRTKAAGTLKFKLLEFETDGTLSDGTCCGGGSNGSKCVCEAFVHVCIGVGWEHRKHYRDCALIHHNSAIIARNKMIGIYAVNISFDVRWPLKNFDTGTRSASFCQSHTGTIILWTSLTRS</sequence>
<keyword evidence="2" id="KW-0812">Transmembrane</keyword>
<comment type="caution">
    <text evidence="6">The sequence shown here is derived from an EMBL/GenBank/DDBJ whole genome shotgun (WGS) entry which is preliminary data.</text>
</comment>
<evidence type="ECO:0000256" key="3">
    <source>
        <dbReference type="ARBA" id="ARBA00022737"/>
    </source>
</evidence>
<evidence type="ECO:0000259" key="5">
    <source>
        <dbReference type="Pfam" id="PF07657"/>
    </source>
</evidence>
<reference evidence="6 7" key="1">
    <citation type="submission" date="2014-11" db="EMBL/GenBank/DDBJ databases">
        <title>Genetic blueprint of the zoonotic pathogen Toxocara canis.</title>
        <authorList>
            <person name="Zhu X.-Q."/>
            <person name="Korhonen P.K."/>
            <person name="Cai H."/>
            <person name="Young N.D."/>
            <person name="Nejsum P."/>
            <person name="von Samson-Himmelstjerna G."/>
            <person name="Boag P.R."/>
            <person name="Tan P."/>
            <person name="Li Q."/>
            <person name="Min J."/>
            <person name="Yang Y."/>
            <person name="Wang X."/>
            <person name="Fang X."/>
            <person name="Hall R.S."/>
            <person name="Hofmann A."/>
            <person name="Sternberg P.W."/>
            <person name="Jex A.R."/>
            <person name="Gasser R.B."/>
        </authorList>
    </citation>
    <scope>NUCLEOTIDE SEQUENCE [LARGE SCALE GENOMIC DNA]</scope>
    <source>
        <strain evidence="6">PN_DK_2014</strain>
    </source>
</reference>
<dbReference type="GO" id="GO:0016020">
    <property type="term" value="C:membrane"/>
    <property type="evidence" value="ECO:0007669"/>
    <property type="project" value="UniProtKB-SubCell"/>
</dbReference>
<organism evidence="6 7">
    <name type="scientific">Toxocara canis</name>
    <name type="common">Canine roundworm</name>
    <dbReference type="NCBI Taxonomy" id="6265"/>
    <lineage>
        <taxon>Eukaryota</taxon>
        <taxon>Metazoa</taxon>
        <taxon>Ecdysozoa</taxon>
        <taxon>Nematoda</taxon>
        <taxon>Chromadorea</taxon>
        <taxon>Rhabditida</taxon>
        <taxon>Spirurina</taxon>
        <taxon>Ascaridomorpha</taxon>
        <taxon>Ascaridoidea</taxon>
        <taxon>Toxocaridae</taxon>
        <taxon>Toxocara</taxon>
    </lineage>
</organism>
<proteinExistence type="predicted"/>
<dbReference type="GO" id="GO:0007219">
    <property type="term" value="P:Notch signaling pathway"/>
    <property type="evidence" value="ECO:0007669"/>
    <property type="project" value="InterPro"/>
</dbReference>
<accession>A0A0B2UXD5</accession>
<keyword evidence="1" id="KW-0245">EGF-like domain</keyword>
<dbReference type="Gene3D" id="2.60.40.3510">
    <property type="match status" value="1"/>
</dbReference>
<evidence type="ECO:0000256" key="1">
    <source>
        <dbReference type="ARBA" id="ARBA00022536"/>
    </source>
</evidence>
<dbReference type="EMBL" id="JPKZ01002994">
    <property type="protein sequence ID" value="KHN73879.1"/>
    <property type="molecule type" value="Genomic_DNA"/>
</dbReference>
<dbReference type="Pfam" id="PF07657">
    <property type="entry name" value="MNNL"/>
    <property type="match status" value="1"/>
</dbReference>
<evidence type="ECO:0000313" key="6">
    <source>
        <dbReference type="EMBL" id="KHN73879.1"/>
    </source>
</evidence>
<dbReference type="Proteomes" id="UP000031036">
    <property type="component" value="Unassembled WGS sequence"/>
</dbReference>
<keyword evidence="4" id="KW-0472">Membrane</keyword>
<keyword evidence="3" id="KW-0677">Repeat</keyword>
<dbReference type="OrthoDB" id="5789390at2759"/>
<evidence type="ECO:0000256" key="2">
    <source>
        <dbReference type="ARBA" id="ARBA00022692"/>
    </source>
</evidence>
<gene>
    <name evidence="6" type="ORF">Tcan_16778</name>
</gene>
<name>A0A0B2UXD5_TOXCA</name>
<keyword evidence="4" id="KW-1133">Transmembrane helix</keyword>
<dbReference type="InterPro" id="IPR011651">
    <property type="entry name" value="Notch_ligand_N"/>
</dbReference>
<protein>
    <recommendedName>
        <fullName evidence="5">Notch ligand N-terminal domain-containing protein</fullName>
    </recommendedName>
</protein>
<evidence type="ECO:0000256" key="4">
    <source>
        <dbReference type="ARBA" id="ARBA00022989"/>
    </source>
</evidence>
<dbReference type="AlphaFoldDB" id="A0A0B2UXD5"/>
<feature type="domain" description="Notch ligand N-terminal" evidence="5">
    <location>
        <begin position="36"/>
        <end position="119"/>
    </location>
</feature>